<dbReference type="Proteomes" id="UP000542674">
    <property type="component" value="Unassembled WGS sequence"/>
</dbReference>
<dbReference type="EMBL" id="JACHJS010000001">
    <property type="protein sequence ID" value="MBB4969064.1"/>
    <property type="molecule type" value="Genomic_DNA"/>
</dbReference>
<evidence type="ECO:0000313" key="1">
    <source>
        <dbReference type="EMBL" id="MBB4969064.1"/>
    </source>
</evidence>
<name>A0A7W7WZ06_9PSEU</name>
<sequence>MGRIPDFLDRHRYPGAEDSIEVAKQRREPLNIRRVLVKAAGISAAGMLVFVPVASADVHALGAVYQGDDYAWSNGSDVEVCDREADGHGVYGEFNLSGGSKATVRDTNGSASGCGTNRFNGVRTFRVCEVLNNLPDPCSSWGSP</sequence>
<comment type="caution">
    <text evidence="1">The sequence shown here is derived from an EMBL/GenBank/DDBJ whole genome shotgun (WGS) entry which is preliminary data.</text>
</comment>
<evidence type="ECO:0000313" key="2">
    <source>
        <dbReference type="Proteomes" id="UP000542674"/>
    </source>
</evidence>
<reference evidence="1 2" key="1">
    <citation type="submission" date="2020-08" db="EMBL/GenBank/DDBJ databases">
        <title>Sequencing the genomes of 1000 actinobacteria strains.</title>
        <authorList>
            <person name="Klenk H.-P."/>
        </authorList>
    </citation>
    <scope>NUCLEOTIDE SEQUENCE [LARGE SCALE GENOMIC DNA]</scope>
    <source>
        <strain evidence="1 2">DSM 45084</strain>
    </source>
</reference>
<proteinExistence type="predicted"/>
<accession>A0A7W7WZ06</accession>
<organism evidence="1 2">
    <name type="scientific">Saccharothrix violaceirubra</name>
    <dbReference type="NCBI Taxonomy" id="413306"/>
    <lineage>
        <taxon>Bacteria</taxon>
        <taxon>Bacillati</taxon>
        <taxon>Actinomycetota</taxon>
        <taxon>Actinomycetes</taxon>
        <taxon>Pseudonocardiales</taxon>
        <taxon>Pseudonocardiaceae</taxon>
        <taxon>Saccharothrix</taxon>
    </lineage>
</organism>
<dbReference type="RefSeq" id="WP_184674777.1">
    <property type="nucleotide sequence ID" value="NZ_BAABAI010000043.1"/>
</dbReference>
<gene>
    <name evidence="1" type="ORF">F4559_006423</name>
</gene>
<keyword evidence="2" id="KW-1185">Reference proteome</keyword>
<protein>
    <submittedName>
        <fullName evidence="1">Uncharacterized protein</fullName>
    </submittedName>
</protein>
<dbReference type="AlphaFoldDB" id="A0A7W7WZ06"/>